<dbReference type="PANTHER" id="PTHR43615">
    <property type="entry name" value="PHOSPHOENOLPYRUVATE SYNTHASE-RELATED"/>
    <property type="match status" value="1"/>
</dbReference>
<dbReference type="GO" id="GO:0005524">
    <property type="term" value="F:ATP binding"/>
    <property type="evidence" value="ECO:0007669"/>
    <property type="project" value="InterPro"/>
</dbReference>
<dbReference type="Proteomes" id="UP000276055">
    <property type="component" value="Unassembled WGS sequence"/>
</dbReference>
<keyword evidence="4" id="KW-0808">Transferase</keyword>
<keyword evidence="4" id="KW-0670">Pyruvate</keyword>
<evidence type="ECO:0000256" key="1">
    <source>
        <dbReference type="SAM" id="MobiDB-lite"/>
    </source>
</evidence>
<protein>
    <submittedName>
        <fullName evidence="4">Pyruvate,water dikinase</fullName>
    </submittedName>
</protein>
<dbReference type="Pfam" id="PF00391">
    <property type="entry name" value="PEP-utilizers"/>
    <property type="match status" value="1"/>
</dbReference>
<dbReference type="Gene3D" id="3.30.1490.20">
    <property type="entry name" value="ATP-grasp fold, A domain"/>
    <property type="match status" value="1"/>
</dbReference>
<gene>
    <name evidence="4" type="ORF">C8D78_1574</name>
</gene>
<dbReference type="SUPFAM" id="SSF52009">
    <property type="entry name" value="Phosphohistidine domain"/>
    <property type="match status" value="1"/>
</dbReference>
<dbReference type="InterPro" id="IPR051549">
    <property type="entry name" value="PEP_Utilizing_Enz"/>
</dbReference>
<feature type="region of interest" description="Disordered" evidence="1">
    <location>
        <begin position="75"/>
        <end position="94"/>
    </location>
</feature>
<dbReference type="Pfam" id="PF01326">
    <property type="entry name" value="PPDK_N"/>
    <property type="match status" value="1"/>
</dbReference>
<dbReference type="InterPro" id="IPR002192">
    <property type="entry name" value="PPDK_AMP/ATP-bd"/>
</dbReference>
<evidence type="ECO:0000259" key="3">
    <source>
        <dbReference type="Pfam" id="PF01326"/>
    </source>
</evidence>
<dbReference type="GO" id="GO:0016301">
    <property type="term" value="F:kinase activity"/>
    <property type="evidence" value="ECO:0007669"/>
    <property type="project" value="UniProtKB-KW"/>
</dbReference>
<dbReference type="InterPro" id="IPR008279">
    <property type="entry name" value="PEP-util_enz_mobile_dom"/>
</dbReference>
<keyword evidence="4" id="KW-0418">Kinase</keyword>
<name>A0A495ETU7_9MICC</name>
<evidence type="ECO:0000313" key="5">
    <source>
        <dbReference type="Proteomes" id="UP000276055"/>
    </source>
</evidence>
<sequence>MGSAEGGAPESLVMDLSELGSAPLPLAGGKAVNLGRLTAAGFPVPRGFCLTTTAYWKAAPAGLEALAARLDAAQPGPAQSGAAHPALARAEEHPPADLRELARQARELIVTAPIPADVDSAVRAAYAALGPGAAVAVRSSATAEDLPFASFAGLQDSFLNISGADAVVESVRRCWASLWTERAVAYRTANGISHREVGLAVVVQDVIAAAAAGVLFTANPVTGTRTETVIDASAGPGQAVVSGSVNPDHFVVDTATGRVLLRSPERPPAGRPAALDDARIRELSALGDTIQRLFGAPQDVEWVIDADGKIWVTQSRPITTLYPLPDPAAAEPVGAETRTPTDTRVYLCGTLLQGLTRPLTPIGLYVLGSMRNRKGLWQFINPGLRMYVDMTPFVHNKYGRRYLLRMLPLADGRSAAVFPSLLEDPRFGLRERPPRRRRPGAAAAPAAQPEAGRVPAGGANTMDNVSLLVRIIPAMLRAAVRPAAELRRAFDYGRRLEKEMVLPEPATVFGRLDHAEHVLDRTVDELMLVTLPGPSVGYLMLAVARSLLRGIAEPRELEAVLRGLPNNVTTEMDLELWQLAVTIGANAASREVFLAHSPGELAAMYAAGTLPPVAQTGLGAFLDRYGHRAVAEIDLGMPRWSEKPDHILGMISNYLRVEDPEQAPDRQFARAEEHAEARIRDLVERTRAARGRLRARAVELCLRRTRQLSGLRELPKFYIVLTLAEMRRQFTEIGAELARSGSIAAPDDVYFLEFDEVRVGLRGADLKGIVADRRRLYDVELRRRRIPRILLSDGTDVEAAVMAKSPASDALAGTPASAGSATGTVRVILDPVGAHLEPGEILVAPSTDPGWTPLFMTAGALVMEMGGVISHGAVVAREYGIPAVVGVPDATTLLRTGQRVTVDGSAGTVRLVDAPLSPAKSAGALAG</sequence>
<feature type="domain" description="Pyruvate phosphate dikinase AMP/ATP-binding" evidence="3">
    <location>
        <begin position="25"/>
        <end position="321"/>
    </location>
</feature>
<dbReference type="EMBL" id="RBIR01000003">
    <property type="protein sequence ID" value="RKR19766.1"/>
    <property type="molecule type" value="Genomic_DNA"/>
</dbReference>
<dbReference type="SUPFAM" id="SSF56059">
    <property type="entry name" value="Glutathione synthetase ATP-binding domain-like"/>
    <property type="match status" value="1"/>
</dbReference>
<accession>A0A495ETU7</accession>
<comment type="caution">
    <text evidence="4">The sequence shown here is derived from an EMBL/GenBank/DDBJ whole genome shotgun (WGS) entry which is preliminary data.</text>
</comment>
<feature type="compositionally biased region" description="Low complexity" evidence="1">
    <location>
        <begin position="440"/>
        <end position="453"/>
    </location>
</feature>
<evidence type="ECO:0000313" key="4">
    <source>
        <dbReference type="EMBL" id="RKR19766.1"/>
    </source>
</evidence>
<dbReference type="Gene3D" id="3.50.30.10">
    <property type="entry name" value="Phosphohistidine domain"/>
    <property type="match status" value="1"/>
</dbReference>
<organism evidence="4 5">
    <name type="scientific">Arthrobacter oryzae</name>
    <dbReference type="NCBI Taxonomy" id="409290"/>
    <lineage>
        <taxon>Bacteria</taxon>
        <taxon>Bacillati</taxon>
        <taxon>Actinomycetota</taxon>
        <taxon>Actinomycetes</taxon>
        <taxon>Micrococcales</taxon>
        <taxon>Micrococcaceae</taxon>
        <taxon>Arthrobacter</taxon>
    </lineage>
</organism>
<evidence type="ECO:0000259" key="2">
    <source>
        <dbReference type="Pfam" id="PF00391"/>
    </source>
</evidence>
<dbReference type="InterPro" id="IPR013815">
    <property type="entry name" value="ATP_grasp_subdomain_1"/>
</dbReference>
<proteinExistence type="predicted"/>
<feature type="compositionally biased region" description="Low complexity" evidence="1">
    <location>
        <begin position="75"/>
        <end position="86"/>
    </location>
</feature>
<feature type="domain" description="PEP-utilising enzyme mobile" evidence="2">
    <location>
        <begin position="837"/>
        <end position="907"/>
    </location>
</feature>
<dbReference type="PANTHER" id="PTHR43615:SF1">
    <property type="entry name" value="PPDK_N DOMAIN-CONTAINING PROTEIN"/>
    <property type="match status" value="1"/>
</dbReference>
<reference evidence="4 5" key="1">
    <citation type="submission" date="2018-10" db="EMBL/GenBank/DDBJ databases">
        <title>Genomic Encyclopedia of Type Strains, Phase IV (KMG-IV): sequencing the most valuable type-strain genomes for metagenomic binning, comparative biology and taxonomic classification.</title>
        <authorList>
            <person name="Goeker M."/>
        </authorList>
    </citation>
    <scope>NUCLEOTIDE SEQUENCE [LARGE SCALE GENOMIC DNA]</scope>
    <source>
        <strain evidence="4 5">DSM 25586</strain>
    </source>
</reference>
<dbReference type="AlphaFoldDB" id="A0A495ETU7"/>
<feature type="region of interest" description="Disordered" evidence="1">
    <location>
        <begin position="428"/>
        <end position="456"/>
    </location>
</feature>
<dbReference type="InterPro" id="IPR036637">
    <property type="entry name" value="Phosphohistidine_dom_sf"/>
</dbReference>
<dbReference type="Gene3D" id="3.30.470.20">
    <property type="entry name" value="ATP-grasp fold, B domain"/>
    <property type="match status" value="2"/>
</dbReference>